<dbReference type="Proteomes" id="UP001634394">
    <property type="component" value="Unassembled WGS sequence"/>
</dbReference>
<keyword evidence="3" id="KW-1185">Reference proteome</keyword>
<comment type="caution">
    <text evidence="2">The sequence shown here is derived from an EMBL/GenBank/DDBJ whole genome shotgun (WGS) entry which is preliminary data.</text>
</comment>
<name>A0ABD3WR55_SINWO</name>
<protein>
    <submittedName>
        <fullName evidence="2">Uncharacterized protein</fullName>
    </submittedName>
</protein>
<accession>A0ABD3WR55</accession>
<gene>
    <name evidence="2" type="ORF">ACJMK2_033843</name>
</gene>
<evidence type="ECO:0000256" key="1">
    <source>
        <dbReference type="SAM" id="MobiDB-lite"/>
    </source>
</evidence>
<evidence type="ECO:0000313" key="3">
    <source>
        <dbReference type="Proteomes" id="UP001634394"/>
    </source>
</evidence>
<reference evidence="2 3" key="1">
    <citation type="submission" date="2024-11" db="EMBL/GenBank/DDBJ databases">
        <title>Chromosome-level genome assembly of the freshwater bivalve Anodonta woodiana.</title>
        <authorList>
            <person name="Chen X."/>
        </authorList>
    </citation>
    <scope>NUCLEOTIDE SEQUENCE [LARGE SCALE GENOMIC DNA]</scope>
    <source>
        <strain evidence="2">MN2024</strain>
        <tissue evidence="2">Gills</tissue>
    </source>
</reference>
<feature type="region of interest" description="Disordered" evidence="1">
    <location>
        <begin position="98"/>
        <end position="238"/>
    </location>
</feature>
<dbReference type="EMBL" id="JBJQND010000005">
    <property type="protein sequence ID" value="KAL3875941.1"/>
    <property type="molecule type" value="Genomic_DNA"/>
</dbReference>
<dbReference type="AlphaFoldDB" id="A0ABD3WR55"/>
<proteinExistence type="predicted"/>
<evidence type="ECO:0000313" key="2">
    <source>
        <dbReference type="EMBL" id="KAL3875941.1"/>
    </source>
</evidence>
<feature type="compositionally biased region" description="Basic and acidic residues" evidence="1">
    <location>
        <begin position="98"/>
        <end position="136"/>
    </location>
</feature>
<feature type="compositionally biased region" description="Polar residues" evidence="1">
    <location>
        <begin position="197"/>
        <end position="212"/>
    </location>
</feature>
<organism evidence="2 3">
    <name type="scientific">Sinanodonta woodiana</name>
    <name type="common">Chinese pond mussel</name>
    <name type="synonym">Anodonta woodiana</name>
    <dbReference type="NCBI Taxonomy" id="1069815"/>
    <lineage>
        <taxon>Eukaryota</taxon>
        <taxon>Metazoa</taxon>
        <taxon>Spiralia</taxon>
        <taxon>Lophotrochozoa</taxon>
        <taxon>Mollusca</taxon>
        <taxon>Bivalvia</taxon>
        <taxon>Autobranchia</taxon>
        <taxon>Heteroconchia</taxon>
        <taxon>Palaeoheterodonta</taxon>
        <taxon>Unionida</taxon>
        <taxon>Unionoidea</taxon>
        <taxon>Unionidae</taxon>
        <taxon>Unioninae</taxon>
        <taxon>Sinanodonta</taxon>
    </lineage>
</organism>
<feature type="compositionally biased region" description="Polar residues" evidence="1">
    <location>
        <begin position="137"/>
        <end position="159"/>
    </location>
</feature>
<sequence length="628" mass="71195">MASPIYSKLDSRLSVLQMYEEMQHKLEALQKVLQCYHQLFKPWPPPRDDSLYAMDPAVSAQNTENKSDVVKTETEQLSCTEKADLDMFDKLLTKAKKAREIQKRVTKNKEQKQKHSSKLEDTKGDKSDAGETKNSTEKASNTENCDTSENNIKNKSASATFPDISTHHPLTAQPLSTSQETSSEARLSKLGGSKSSNSQTVSTQATQANKTRSSSASSKKKNQPTHIKAPFQTNPSVASSTYKTTTYRAATVAAGKSNWKISKAKGDYATTDTSSVKKSNLVKSVSKADSHIEEYACNDEFETKLINHEKDHHINVNEEKNVVGRKITSSTDVSENDSLRHTEIDIQESEKSLENINLSEDKLKVEKESEKTPDFNLLTDGAKLCIPSKLKRLHLANVRLRMKLLTENVTKKVNQSPVSQELVGKMQQQFDNMAEQKIVRKLCLMTVMYKNLTRLINHMRLDHLNENSSTYEILRVRKLMEFLLITFHDLEEQAHHDYNSSLTHLSTAAQHVIHVPKTKILSPSLIIPDFHIPGHPSPKVMFYRSRKELERYRDLLFWLQHNKLQMDSMDTAAKELIPLLHSLNPASSEFIRVLRASYDLLIVDNKHCPVVVKDAIQEPEEPSNSYHK</sequence>
<feature type="compositionally biased region" description="Polar residues" evidence="1">
    <location>
        <begin position="173"/>
        <end position="185"/>
    </location>
</feature>